<dbReference type="VEuPathDB" id="FungiDB:RhiirFUN_026782"/>
<keyword evidence="2" id="KW-1185">Reference proteome</keyword>
<protein>
    <submittedName>
        <fullName evidence="1">Uncharacterized protein</fullName>
    </submittedName>
</protein>
<gene>
    <name evidence="1" type="ORF">GLOIN_2v1790636</name>
</gene>
<dbReference type="Proteomes" id="UP000018888">
    <property type="component" value="Unassembled WGS sequence"/>
</dbReference>
<organism evidence="1 2">
    <name type="scientific">Rhizophagus irregularis (strain DAOM 181602 / DAOM 197198 / MUCL 43194)</name>
    <name type="common">Arbuscular mycorrhizal fungus</name>
    <name type="synonym">Glomus intraradices</name>
    <dbReference type="NCBI Taxonomy" id="747089"/>
    <lineage>
        <taxon>Eukaryota</taxon>
        <taxon>Fungi</taxon>
        <taxon>Fungi incertae sedis</taxon>
        <taxon>Mucoromycota</taxon>
        <taxon>Glomeromycotina</taxon>
        <taxon>Glomeromycetes</taxon>
        <taxon>Glomerales</taxon>
        <taxon>Glomeraceae</taxon>
        <taxon>Rhizophagus</taxon>
    </lineage>
</organism>
<proteinExistence type="predicted"/>
<accession>A0A2P4NYN5</accession>
<comment type="caution">
    <text evidence="1">The sequence shown here is derived from an EMBL/GenBank/DDBJ whole genome shotgun (WGS) entry which is preliminary data.</text>
</comment>
<evidence type="ECO:0000313" key="2">
    <source>
        <dbReference type="Proteomes" id="UP000018888"/>
    </source>
</evidence>
<dbReference type="EMBL" id="AUPC02000551">
    <property type="protein sequence ID" value="POG58255.1"/>
    <property type="molecule type" value="Genomic_DNA"/>
</dbReference>
<reference evidence="1 2" key="1">
    <citation type="journal article" date="2013" name="Proc. Natl. Acad. Sci. U.S.A.">
        <title>Genome of an arbuscular mycorrhizal fungus provides insight into the oldest plant symbiosis.</title>
        <authorList>
            <person name="Tisserant E."/>
            <person name="Malbreil M."/>
            <person name="Kuo A."/>
            <person name="Kohler A."/>
            <person name="Symeonidi A."/>
            <person name="Balestrini R."/>
            <person name="Charron P."/>
            <person name="Duensing N."/>
            <person name="Frei Dit Frey N."/>
            <person name="Gianinazzi-Pearson V."/>
            <person name="Gilbert L.B."/>
            <person name="Handa Y."/>
            <person name="Herr J.R."/>
            <person name="Hijri M."/>
            <person name="Koul R."/>
            <person name="Kawaguchi M."/>
            <person name="Krajinski F."/>
            <person name="Lammers P.J."/>
            <person name="Masclaux F.G."/>
            <person name="Murat C."/>
            <person name="Morin E."/>
            <person name="Ndikumana S."/>
            <person name="Pagni M."/>
            <person name="Petitpierre D."/>
            <person name="Requena N."/>
            <person name="Rosikiewicz P."/>
            <person name="Riley R."/>
            <person name="Saito K."/>
            <person name="San Clemente H."/>
            <person name="Shapiro H."/>
            <person name="van Tuinen D."/>
            <person name="Becard G."/>
            <person name="Bonfante P."/>
            <person name="Paszkowski U."/>
            <person name="Shachar-Hill Y.Y."/>
            <person name="Tuskan G.A."/>
            <person name="Young P.W."/>
            <person name="Sanders I.R."/>
            <person name="Henrissat B."/>
            <person name="Rensing S.A."/>
            <person name="Grigoriev I.V."/>
            <person name="Corradi N."/>
            <person name="Roux C."/>
            <person name="Martin F."/>
        </authorList>
    </citation>
    <scope>NUCLEOTIDE SEQUENCE [LARGE SCALE GENOMIC DNA]</scope>
    <source>
        <strain evidence="1 2">DAOM 197198</strain>
    </source>
</reference>
<dbReference type="AlphaFoldDB" id="A0A2P4NYN5"/>
<name>A0A2P4NYN5_RHIID</name>
<sequence>MSDNITNTYAMVEEQTKLTMESMSLTNEILDYANTRINQLERTIERCGYTIELFRRGTDLSEQERNSLEKLRVLLHDREMSTDDIKLLCELKNYSNTLFHKNNQTIEQAKAQLNDLLPERMRIYEFLLQKALKAISFWRK</sequence>
<evidence type="ECO:0000313" key="1">
    <source>
        <dbReference type="EMBL" id="POG58255.1"/>
    </source>
</evidence>
<dbReference type="SMR" id="A0A2P4NYN5"/>
<reference evidence="1 2" key="2">
    <citation type="journal article" date="2018" name="New Phytol.">
        <title>High intraspecific genome diversity in the model arbuscular mycorrhizal symbiont Rhizophagus irregularis.</title>
        <authorList>
            <person name="Chen E.C.H."/>
            <person name="Morin E."/>
            <person name="Beaudet D."/>
            <person name="Noel J."/>
            <person name="Yildirir G."/>
            <person name="Ndikumana S."/>
            <person name="Charron P."/>
            <person name="St-Onge C."/>
            <person name="Giorgi J."/>
            <person name="Kruger M."/>
            <person name="Marton T."/>
            <person name="Ropars J."/>
            <person name="Grigoriev I.V."/>
            <person name="Hainaut M."/>
            <person name="Henrissat B."/>
            <person name="Roux C."/>
            <person name="Martin F."/>
            <person name="Corradi N."/>
        </authorList>
    </citation>
    <scope>NUCLEOTIDE SEQUENCE [LARGE SCALE GENOMIC DNA]</scope>
    <source>
        <strain evidence="1 2">DAOM 197198</strain>
    </source>
</reference>